<keyword evidence="3" id="KW-1185">Reference proteome</keyword>
<gene>
    <name evidence="2" type="ordered locus">Hmuk_0308</name>
</gene>
<dbReference type="EMBL" id="CP001688">
    <property type="protein sequence ID" value="ACV46445.1"/>
    <property type="molecule type" value="Genomic_DNA"/>
</dbReference>
<dbReference type="KEGG" id="hmu:Hmuk_0308"/>
<protein>
    <submittedName>
        <fullName evidence="2">Uncharacterized protein</fullName>
    </submittedName>
</protein>
<organism evidence="2 3">
    <name type="scientific">Halomicrobium mukohataei (strain ATCC 700874 / DSM 12286 / JCM 9738 / NCIMB 13541)</name>
    <name type="common">Haloarcula mukohataei</name>
    <dbReference type="NCBI Taxonomy" id="485914"/>
    <lineage>
        <taxon>Archaea</taxon>
        <taxon>Methanobacteriati</taxon>
        <taxon>Methanobacteriota</taxon>
        <taxon>Stenosarchaea group</taxon>
        <taxon>Halobacteria</taxon>
        <taxon>Halobacteriales</taxon>
        <taxon>Haloarculaceae</taxon>
        <taxon>Halomicrobium</taxon>
    </lineage>
</organism>
<feature type="compositionally biased region" description="Acidic residues" evidence="1">
    <location>
        <begin position="53"/>
        <end position="74"/>
    </location>
</feature>
<evidence type="ECO:0000313" key="3">
    <source>
        <dbReference type="Proteomes" id="UP000001746"/>
    </source>
</evidence>
<proteinExistence type="predicted"/>
<dbReference type="AlphaFoldDB" id="C7NX80"/>
<accession>C7NX80</accession>
<dbReference type="eggNOG" id="arCOG09084">
    <property type="taxonomic scope" value="Archaea"/>
</dbReference>
<feature type="region of interest" description="Disordered" evidence="1">
    <location>
        <begin position="29"/>
        <end position="74"/>
    </location>
</feature>
<feature type="compositionally biased region" description="Basic and acidic residues" evidence="1">
    <location>
        <begin position="33"/>
        <end position="46"/>
    </location>
</feature>
<evidence type="ECO:0000313" key="2">
    <source>
        <dbReference type="EMBL" id="ACV46445.1"/>
    </source>
</evidence>
<evidence type="ECO:0000256" key="1">
    <source>
        <dbReference type="SAM" id="MobiDB-lite"/>
    </source>
</evidence>
<reference evidence="2 3" key="1">
    <citation type="journal article" date="2009" name="Stand. Genomic Sci.">
        <title>Complete genome sequence of Halomicrobium mukohataei type strain (arg-2).</title>
        <authorList>
            <person name="Tindall B.J."/>
            <person name="Schneider S."/>
            <person name="Lapidus A."/>
            <person name="Copeland A."/>
            <person name="Glavina Del Rio T."/>
            <person name="Nolan M."/>
            <person name="Lucas S."/>
            <person name="Chen F."/>
            <person name="Tice H."/>
            <person name="Cheng J.F."/>
            <person name="Saunders E."/>
            <person name="Bruce D."/>
            <person name="Goodwin L."/>
            <person name="Pitluck S."/>
            <person name="Mikhailova N."/>
            <person name="Pati A."/>
            <person name="Ivanova N."/>
            <person name="Mavrommatis K."/>
            <person name="Chen A."/>
            <person name="Palaniappan K."/>
            <person name="Chain P."/>
            <person name="Land M."/>
            <person name="Hauser L."/>
            <person name="Chang Y.J."/>
            <person name="Jeffries C.D."/>
            <person name="Brettin T."/>
            <person name="Han C."/>
            <person name="Rohde M."/>
            <person name="Goker M."/>
            <person name="Bristow J."/>
            <person name="Eisen J.A."/>
            <person name="Markowitz V."/>
            <person name="Hugenholtz P."/>
            <person name="Klenk H.P."/>
            <person name="Kyrpides N.C."/>
            <person name="Detter J.C."/>
        </authorList>
    </citation>
    <scope>NUCLEOTIDE SEQUENCE [LARGE SCALE GENOMIC DNA]</scope>
    <source>
        <strain evidence="3">ATCC 700874 / DSM 12286 / JCM 9738 / NCIMB 13541</strain>
    </source>
</reference>
<dbReference type="HOGENOM" id="CLU_2678771_0_0_2"/>
<sequence length="74" mass="7797">MARCMSKTQESARIDELGEIFVSVTGDDAVTESQDRAAKRSDRELPDDGGGVDIEDGLDDAVDGAEVGEPDPVS</sequence>
<dbReference type="Proteomes" id="UP000001746">
    <property type="component" value="Chromosome"/>
</dbReference>
<name>C7NX80_HALMD</name>